<name>A0A8S3PST7_MYTED</name>
<feature type="compositionally biased region" description="Basic and acidic residues" evidence="1">
    <location>
        <begin position="192"/>
        <end position="205"/>
    </location>
</feature>
<dbReference type="Proteomes" id="UP000683360">
    <property type="component" value="Unassembled WGS sequence"/>
</dbReference>
<feature type="compositionally biased region" description="Basic and acidic residues" evidence="1">
    <location>
        <begin position="284"/>
        <end position="324"/>
    </location>
</feature>
<feature type="compositionally biased region" description="Low complexity" evidence="1">
    <location>
        <begin position="105"/>
        <end position="119"/>
    </location>
</feature>
<protein>
    <submittedName>
        <fullName evidence="2">Uncharacterized protein</fullName>
    </submittedName>
</protein>
<organism evidence="2 3">
    <name type="scientific">Mytilus edulis</name>
    <name type="common">Blue mussel</name>
    <dbReference type="NCBI Taxonomy" id="6550"/>
    <lineage>
        <taxon>Eukaryota</taxon>
        <taxon>Metazoa</taxon>
        <taxon>Spiralia</taxon>
        <taxon>Lophotrochozoa</taxon>
        <taxon>Mollusca</taxon>
        <taxon>Bivalvia</taxon>
        <taxon>Autobranchia</taxon>
        <taxon>Pteriomorphia</taxon>
        <taxon>Mytilida</taxon>
        <taxon>Mytiloidea</taxon>
        <taxon>Mytilidae</taxon>
        <taxon>Mytilinae</taxon>
        <taxon>Mytilus</taxon>
    </lineage>
</organism>
<proteinExistence type="predicted"/>
<feature type="compositionally biased region" description="Basic and acidic residues" evidence="1">
    <location>
        <begin position="17"/>
        <end position="29"/>
    </location>
</feature>
<feature type="compositionally biased region" description="Basic and acidic residues" evidence="1">
    <location>
        <begin position="416"/>
        <end position="428"/>
    </location>
</feature>
<comment type="caution">
    <text evidence="2">The sequence shown here is derived from an EMBL/GenBank/DDBJ whole genome shotgun (WGS) entry which is preliminary data.</text>
</comment>
<dbReference type="OrthoDB" id="10613436at2759"/>
<accession>A0A8S3PST7</accession>
<feature type="compositionally biased region" description="Basic and acidic residues" evidence="1">
    <location>
        <begin position="349"/>
        <end position="368"/>
    </location>
</feature>
<feature type="compositionally biased region" description="Low complexity" evidence="1">
    <location>
        <begin position="404"/>
        <end position="413"/>
    </location>
</feature>
<dbReference type="EMBL" id="CAJPWZ010000128">
    <property type="protein sequence ID" value="CAG2186355.1"/>
    <property type="molecule type" value="Genomic_DNA"/>
</dbReference>
<feature type="compositionally biased region" description="Acidic residues" evidence="1">
    <location>
        <begin position="230"/>
        <end position="245"/>
    </location>
</feature>
<feature type="compositionally biased region" description="Polar residues" evidence="1">
    <location>
        <begin position="393"/>
        <end position="403"/>
    </location>
</feature>
<feature type="compositionally biased region" description="Polar residues" evidence="1">
    <location>
        <begin position="273"/>
        <end position="283"/>
    </location>
</feature>
<reference evidence="2" key="1">
    <citation type="submission" date="2021-03" db="EMBL/GenBank/DDBJ databases">
        <authorList>
            <person name="Bekaert M."/>
        </authorList>
    </citation>
    <scope>NUCLEOTIDE SEQUENCE</scope>
</reference>
<feature type="compositionally biased region" description="Acidic residues" evidence="1">
    <location>
        <begin position="254"/>
        <end position="266"/>
    </location>
</feature>
<feature type="compositionally biased region" description="Polar residues" evidence="1">
    <location>
        <begin position="495"/>
        <end position="522"/>
    </location>
</feature>
<evidence type="ECO:0000256" key="1">
    <source>
        <dbReference type="SAM" id="MobiDB-lite"/>
    </source>
</evidence>
<evidence type="ECO:0000313" key="2">
    <source>
        <dbReference type="EMBL" id="CAG2186355.1"/>
    </source>
</evidence>
<feature type="compositionally biased region" description="Polar residues" evidence="1">
    <location>
        <begin position="1"/>
        <end position="16"/>
    </location>
</feature>
<feature type="region of interest" description="Disordered" evidence="1">
    <location>
        <begin position="1"/>
        <end position="522"/>
    </location>
</feature>
<evidence type="ECO:0000313" key="3">
    <source>
        <dbReference type="Proteomes" id="UP000683360"/>
    </source>
</evidence>
<feature type="compositionally biased region" description="Basic and acidic residues" evidence="1">
    <location>
        <begin position="481"/>
        <end position="492"/>
    </location>
</feature>
<sequence>MNNCTYTEKLSSTASANEEHEKTLSKETKIAQQAVSEDKISKDNQTNESTKHEIDTYSQGNDNDDDTSKVNIKQEGNETEGQSNKDSPEISSTEKIQATTIANLESASSSNSESQTSHSESSENAEETGSSSGSNSSDSEESENDTIQLNIDNSNENEKDDDVRDLDNQDEDGQNELKGKDQVAENQQTKSTDNKEDDPNKRMDTENDNAGNNDDLKVPQITKANVSPSEENENLDEKEDNESETSTDSSDSSSDSEDENQDEDNQNDLKGKNQVTENQQTKSTDNKEDEPKKRIDTDQGSHKGEQTKEQLNSKDDKGEEHNERSNTGNNQNTDSHTEFIASPQLTGDEESKLTDNKEDKSFEGRHTGDQSNDETDTTSPGTTQNIDLDKNQTGENGGNNQPKTTESSSISDLSDIENREGDKIHLNIDVDDSVNPRANSPEHLVNTGACSNVIPPEASSNVNKQGKGKSTDSAKKKKKKKEDDKSGVKTEEQPVLQNDGSQAKTEAASNDISTSLQKQQQHPTRLMKLAYNRIYNMQVGGKDEVEEFIFNQGQSDFTARTITTGRLAQKEWKTVCNGGINGKQLIDRVRDVNLCLDELLDKRKTVAYFSGLKDIQSNVFQSFKIINMLQYFRCLTQYLESGIALLLEKKQSEKQIARLDTASINVTTAATIVFLQDYYGVVLNVSVTSNLCTALLPNISSKQTCLNELEELKKNF</sequence>
<keyword evidence="3" id="KW-1185">Reference proteome</keyword>
<feature type="compositionally biased region" description="Polar residues" evidence="1">
    <location>
        <begin position="79"/>
        <end position="103"/>
    </location>
</feature>
<feature type="compositionally biased region" description="Low complexity" evidence="1">
    <location>
        <begin position="127"/>
        <end position="137"/>
    </location>
</feature>
<feature type="compositionally biased region" description="Polar residues" evidence="1">
    <location>
        <begin position="377"/>
        <end position="386"/>
    </location>
</feature>
<dbReference type="AlphaFoldDB" id="A0A8S3PST7"/>
<gene>
    <name evidence="2" type="ORF">MEDL_1878</name>
</gene>
<feature type="compositionally biased region" description="Polar residues" evidence="1">
    <location>
        <begin position="325"/>
        <end position="334"/>
    </location>
</feature>